<dbReference type="PANTHER" id="PTHR30086">
    <property type="entry name" value="ARGININE EXPORTER PROTEIN ARGO"/>
    <property type="match status" value="1"/>
</dbReference>
<feature type="transmembrane region" description="Helical" evidence="6">
    <location>
        <begin position="158"/>
        <end position="187"/>
    </location>
</feature>
<dbReference type="GO" id="GO:0015171">
    <property type="term" value="F:amino acid transmembrane transporter activity"/>
    <property type="evidence" value="ECO:0007669"/>
    <property type="project" value="TreeGrafter"/>
</dbReference>
<reference evidence="7 8" key="1">
    <citation type="journal article" date="2011" name="J. Bacteriol.">
        <title>Genome sequence of the ethanol-producing Zymomonas mobilis subsp. mobilis lectotype strain ATCC 10988.</title>
        <authorList>
            <person name="Pappas K.M."/>
            <person name="Kouvelis V.N."/>
            <person name="Saunders E."/>
            <person name="Brettin T.S."/>
            <person name="Bruce D."/>
            <person name="Detter C."/>
            <person name="Balakireva M."/>
            <person name="Han C.S."/>
            <person name="Savvakis G."/>
            <person name="Kyrpides N.C."/>
            <person name="Typas M.A."/>
        </authorList>
    </citation>
    <scope>NUCLEOTIDE SEQUENCE [LARGE SCALE GENOMIC DNA]</scope>
    <source>
        <strain evidence="8">ATCC 10988 / DSM 424 / CCUG 17860 / LMG 404 / NCIMB 8938 / NRRL B-806 / ZM1</strain>
    </source>
</reference>
<sequence>MLSFLMPILAFGAAWGLILLTPGTETALIIRLSLSVGHRAAIGAVAGIVTGVGLWGFGTIFGVSAIISASKTAFTVIQWAGALYLLYLSLRLIWQSVKGFSKKEAEQLSEEQSESDIKTSDSFNAGFRRGSLTTLLNPLVGVFDMTAFPHFIPVGQNAVTYSFALVVTQMVTTLFWYSIVAGMALSLGRFFANPKIIRILDMITGIFFLFFAAKLVLI</sequence>
<keyword evidence="4 6" id="KW-1133">Transmembrane helix</keyword>
<dbReference type="GO" id="GO:0005886">
    <property type="term" value="C:plasma membrane"/>
    <property type="evidence" value="ECO:0007669"/>
    <property type="project" value="UniProtKB-SubCell"/>
</dbReference>
<evidence type="ECO:0000256" key="2">
    <source>
        <dbReference type="ARBA" id="ARBA00022475"/>
    </source>
</evidence>
<gene>
    <name evidence="7" type="ordered locus">Zmob_1651</name>
</gene>
<feature type="transmembrane region" description="Helical" evidence="6">
    <location>
        <begin position="6"/>
        <end position="30"/>
    </location>
</feature>
<name>A0A0H3G4B1_ZYMMA</name>
<evidence type="ECO:0000256" key="1">
    <source>
        <dbReference type="ARBA" id="ARBA00004651"/>
    </source>
</evidence>
<evidence type="ECO:0000313" key="8">
    <source>
        <dbReference type="Proteomes" id="UP000001494"/>
    </source>
</evidence>
<dbReference type="PANTHER" id="PTHR30086:SF20">
    <property type="entry name" value="ARGININE EXPORTER PROTEIN ARGO-RELATED"/>
    <property type="match status" value="1"/>
</dbReference>
<evidence type="ECO:0000256" key="5">
    <source>
        <dbReference type="ARBA" id="ARBA00023136"/>
    </source>
</evidence>
<dbReference type="HOGENOM" id="CLU_079569_3_0_5"/>
<feature type="transmembrane region" description="Helical" evidence="6">
    <location>
        <begin position="199"/>
        <end position="217"/>
    </location>
</feature>
<keyword evidence="2" id="KW-1003">Cell membrane</keyword>
<comment type="subcellular location">
    <subcellularLocation>
        <location evidence="1">Cell membrane</location>
        <topology evidence="1">Multi-pass membrane protein</topology>
    </subcellularLocation>
</comment>
<dbReference type="Pfam" id="PF01810">
    <property type="entry name" value="LysE"/>
    <property type="match status" value="1"/>
</dbReference>
<protein>
    <submittedName>
        <fullName evidence="7">Lysine exporter protein (LYSE/YGGA)</fullName>
    </submittedName>
</protein>
<evidence type="ECO:0000256" key="4">
    <source>
        <dbReference type="ARBA" id="ARBA00022989"/>
    </source>
</evidence>
<evidence type="ECO:0000256" key="6">
    <source>
        <dbReference type="SAM" id="Phobius"/>
    </source>
</evidence>
<dbReference type="EMBL" id="CP002850">
    <property type="protein sequence ID" value="AEH63465.1"/>
    <property type="molecule type" value="Genomic_DNA"/>
</dbReference>
<dbReference type="Proteomes" id="UP000001494">
    <property type="component" value="Chromosome"/>
</dbReference>
<dbReference type="RefSeq" id="WP_014501189.1">
    <property type="nucleotide sequence ID" value="NC_017262.1"/>
</dbReference>
<evidence type="ECO:0000313" key="7">
    <source>
        <dbReference type="EMBL" id="AEH63465.1"/>
    </source>
</evidence>
<dbReference type="AlphaFoldDB" id="A0A0H3G4B1"/>
<feature type="transmembrane region" description="Helical" evidence="6">
    <location>
        <begin position="73"/>
        <end position="94"/>
    </location>
</feature>
<dbReference type="KEGG" id="zmm:Zmob_1651"/>
<keyword evidence="3 6" id="KW-0812">Transmembrane</keyword>
<dbReference type="eggNOG" id="COG1280">
    <property type="taxonomic scope" value="Bacteria"/>
</dbReference>
<proteinExistence type="predicted"/>
<dbReference type="OrthoDB" id="9807053at2"/>
<dbReference type="InterPro" id="IPR001123">
    <property type="entry name" value="LeuE-type"/>
</dbReference>
<feature type="transmembrane region" description="Helical" evidence="6">
    <location>
        <begin position="42"/>
        <end position="67"/>
    </location>
</feature>
<accession>A0A0H3G4B1</accession>
<keyword evidence="5 6" id="KW-0472">Membrane</keyword>
<evidence type="ECO:0000256" key="3">
    <source>
        <dbReference type="ARBA" id="ARBA00022692"/>
    </source>
</evidence>
<organism evidence="7 8">
    <name type="scientific">Zymomonas mobilis subsp. mobilis (strain ATCC 10988 / DSM 424 / LMG 404 / NCIMB 8938 / NRRL B-806 / ZM1)</name>
    <dbReference type="NCBI Taxonomy" id="555217"/>
    <lineage>
        <taxon>Bacteria</taxon>
        <taxon>Pseudomonadati</taxon>
        <taxon>Pseudomonadota</taxon>
        <taxon>Alphaproteobacteria</taxon>
        <taxon>Sphingomonadales</taxon>
        <taxon>Zymomonadaceae</taxon>
        <taxon>Zymomonas</taxon>
    </lineage>
</organism>